<evidence type="ECO:0000313" key="2">
    <source>
        <dbReference type="EMBL" id="DAZ97753.1"/>
    </source>
</evidence>
<evidence type="ECO:0000313" key="3">
    <source>
        <dbReference type="Proteomes" id="UP001146120"/>
    </source>
</evidence>
<feature type="compositionally biased region" description="Basic and acidic residues" evidence="1">
    <location>
        <begin position="569"/>
        <end position="585"/>
    </location>
</feature>
<accession>A0AAV2YWI0</accession>
<dbReference type="Proteomes" id="UP001146120">
    <property type="component" value="Unassembled WGS sequence"/>
</dbReference>
<keyword evidence="3" id="KW-1185">Reference proteome</keyword>
<comment type="caution">
    <text evidence="2">The sequence shown here is derived from an EMBL/GenBank/DDBJ whole genome shotgun (WGS) entry which is preliminary data.</text>
</comment>
<sequence length="632" mass="71921">MRCTLCDSGRLALSSMATHGLSSGEVFVRVRGSELFSPNGLLGNAKPFLRDLLVDSHSIEEQVQPWKDKLERVRSMRESRKALRESRRELWLAAKATVRQSHAPDDAAPYVSVKRSTAERAVEQYLNKFHSLERMYEQYLMNGVLNFYAVLEAERKYIQEWMQREETICNDMLRQAKVLYQFNTFATHLENETSGQVSLCRLPKTDAQRVRCVKAATENIKKGFFAPMDGSSGSGGRSGIDVLDVYKIDNRLLLKSFQQFTKQLAITGDSKIKGLFCTVPSESIEHCIVYGMHQDEQSFLRVSDPDGTVLFNRPTSIRNASEAPGTARDFHARRRVADSKPMNFPRRFSRYSTLEETRDHLGDTTIDLHYLALCRVAMGKTVRVKHNTGAVDFPDDARVCTIQFSAEDEYVVRSAEAVVPEFLIQYRYIDSPLQPESAPADIPIIPVDLSRRECGELQSRLLQREVDKVTSIPIGAFPYSTQAHGMSSSSESIRAPLDLVQYCPSQDFLLRHPVSTARRRNRADNLSAEAVLENCAHQRQWLREDFLRLQRLFWIQAREIWGQSGPFESGHRTAQEVGDSTEKSGKPRVAIPSSLRSQSLMQELEVVKKLEVELKSRKRRDSGYNIQQQVET</sequence>
<reference evidence="2" key="2">
    <citation type="journal article" date="2023" name="Microbiol Resour">
        <title>Decontamination and Annotation of the Draft Genome Sequence of the Oomycete Lagenidium giganteum ARSEF 373.</title>
        <authorList>
            <person name="Morgan W.R."/>
            <person name="Tartar A."/>
        </authorList>
    </citation>
    <scope>NUCLEOTIDE SEQUENCE</scope>
    <source>
        <strain evidence="2">ARSEF 373</strain>
    </source>
</reference>
<name>A0AAV2YWI0_9STRA</name>
<gene>
    <name evidence="2" type="ORF">N0F65_009033</name>
</gene>
<dbReference type="EMBL" id="DAKRPA010000126">
    <property type="protein sequence ID" value="DAZ97753.1"/>
    <property type="molecule type" value="Genomic_DNA"/>
</dbReference>
<dbReference type="AlphaFoldDB" id="A0AAV2YWI0"/>
<dbReference type="Gene3D" id="3.90.228.10">
    <property type="match status" value="1"/>
</dbReference>
<evidence type="ECO:0000256" key="1">
    <source>
        <dbReference type="SAM" id="MobiDB-lite"/>
    </source>
</evidence>
<protein>
    <submittedName>
        <fullName evidence="2">Uncharacterized protein</fullName>
    </submittedName>
</protein>
<organism evidence="2 3">
    <name type="scientific">Lagenidium giganteum</name>
    <dbReference type="NCBI Taxonomy" id="4803"/>
    <lineage>
        <taxon>Eukaryota</taxon>
        <taxon>Sar</taxon>
        <taxon>Stramenopiles</taxon>
        <taxon>Oomycota</taxon>
        <taxon>Peronosporomycetes</taxon>
        <taxon>Pythiales</taxon>
        <taxon>Pythiaceae</taxon>
    </lineage>
</organism>
<feature type="region of interest" description="Disordered" evidence="1">
    <location>
        <begin position="566"/>
        <end position="594"/>
    </location>
</feature>
<proteinExistence type="predicted"/>
<reference evidence="2" key="1">
    <citation type="submission" date="2022-11" db="EMBL/GenBank/DDBJ databases">
        <authorList>
            <person name="Morgan W.R."/>
            <person name="Tartar A."/>
        </authorList>
    </citation>
    <scope>NUCLEOTIDE SEQUENCE</scope>
    <source>
        <strain evidence="2">ARSEF 373</strain>
    </source>
</reference>